<dbReference type="GO" id="GO:0005903">
    <property type="term" value="C:brush border"/>
    <property type="evidence" value="ECO:0007669"/>
    <property type="project" value="TreeGrafter"/>
</dbReference>
<evidence type="ECO:0000256" key="18">
    <source>
        <dbReference type="SAM" id="Phobius"/>
    </source>
</evidence>
<dbReference type="PANTHER" id="PTHR23503">
    <property type="entry name" value="SOLUTE CARRIER FAMILY 2"/>
    <property type="match status" value="1"/>
</dbReference>
<feature type="transmembrane region" description="Helical" evidence="18">
    <location>
        <begin position="130"/>
        <end position="150"/>
    </location>
</feature>
<keyword evidence="11 18" id="KW-1133">Transmembrane helix</keyword>
<evidence type="ECO:0000256" key="12">
    <source>
        <dbReference type="ARBA" id="ARBA00023136"/>
    </source>
</evidence>
<reference evidence="20 21" key="1">
    <citation type="submission" date="2019-09" db="EMBL/GenBank/DDBJ databases">
        <title>Bird 10,000 Genomes (B10K) Project - Family phase.</title>
        <authorList>
            <person name="Zhang G."/>
        </authorList>
    </citation>
    <scope>NUCLEOTIDE SEQUENCE [LARGE SCALE GENOMIC DNA]</scope>
    <source>
        <strain evidence="20">B10K-MSB-37135</strain>
        <tissue evidence="20">Heart</tissue>
    </source>
</reference>
<dbReference type="GO" id="GO:0005886">
    <property type="term" value="C:plasma membrane"/>
    <property type="evidence" value="ECO:0007669"/>
    <property type="project" value="UniProtKB-SubCell"/>
</dbReference>
<protein>
    <recommendedName>
        <fullName evidence="6">Solute carrier family 2, facilitated glucose transporter member 2</fullName>
    </recommendedName>
    <alternativeName>
        <fullName evidence="14">Glucose transporter type 2, liver</fullName>
    </alternativeName>
</protein>
<keyword evidence="13" id="KW-0325">Glycoprotein</keyword>
<evidence type="ECO:0000256" key="4">
    <source>
        <dbReference type="ARBA" id="ARBA00004651"/>
    </source>
</evidence>
<dbReference type="PROSITE" id="PS50850">
    <property type="entry name" value="MFS"/>
    <property type="match status" value="1"/>
</dbReference>
<evidence type="ECO:0000256" key="13">
    <source>
        <dbReference type="ARBA" id="ARBA00023180"/>
    </source>
</evidence>
<evidence type="ECO:0000256" key="2">
    <source>
        <dbReference type="ARBA" id="ARBA00000618"/>
    </source>
</evidence>
<dbReference type="SUPFAM" id="SSF103473">
    <property type="entry name" value="MFS general substrate transporter"/>
    <property type="match status" value="1"/>
</dbReference>
<dbReference type="InterPro" id="IPR020846">
    <property type="entry name" value="MFS_dom"/>
</dbReference>
<keyword evidence="10 18" id="KW-0812">Transmembrane</keyword>
<gene>
    <name evidence="20" type="primary">Slc2a2_1</name>
    <name evidence="20" type="ORF">CRYUND_R09594</name>
</gene>
<evidence type="ECO:0000256" key="9">
    <source>
        <dbReference type="ARBA" id="ARBA00022597"/>
    </source>
</evidence>
<accession>A0A7K4M113</accession>
<evidence type="ECO:0000256" key="15">
    <source>
        <dbReference type="ARBA" id="ARBA00034046"/>
    </source>
</evidence>
<dbReference type="PRINTS" id="PR00171">
    <property type="entry name" value="SUGRTRNSPORT"/>
</dbReference>
<keyword evidence="7 16" id="KW-0813">Transport</keyword>
<evidence type="ECO:0000256" key="6">
    <source>
        <dbReference type="ARBA" id="ARBA00015977"/>
    </source>
</evidence>
<dbReference type="Gene3D" id="1.20.1250.20">
    <property type="entry name" value="MFS general substrate transporter like domains"/>
    <property type="match status" value="1"/>
</dbReference>
<comment type="subcellular location">
    <subcellularLocation>
        <location evidence="4">Cell membrane</location>
        <topology evidence="4">Multi-pass membrane protein</topology>
    </subcellularLocation>
</comment>
<keyword evidence="8" id="KW-1003">Cell membrane</keyword>
<evidence type="ECO:0000256" key="8">
    <source>
        <dbReference type="ARBA" id="ARBA00022475"/>
    </source>
</evidence>
<feature type="transmembrane region" description="Helical" evidence="18">
    <location>
        <begin position="156"/>
        <end position="181"/>
    </location>
</feature>
<evidence type="ECO:0000256" key="3">
    <source>
        <dbReference type="ARBA" id="ARBA00001787"/>
    </source>
</evidence>
<proteinExistence type="inferred from homology"/>
<dbReference type="Proteomes" id="UP000534426">
    <property type="component" value="Unassembled WGS sequence"/>
</dbReference>
<keyword evidence="9" id="KW-0762">Sugar transport</keyword>
<dbReference type="GO" id="GO:0070837">
    <property type="term" value="P:dehydroascorbic acid transport"/>
    <property type="evidence" value="ECO:0007669"/>
    <property type="project" value="TreeGrafter"/>
</dbReference>
<feature type="transmembrane region" description="Helical" evidence="18">
    <location>
        <begin position="100"/>
        <end position="123"/>
    </location>
</feature>
<comment type="catalytic activity">
    <reaction evidence="1">
        <text>D-fructose(out) = D-fructose(in)</text>
        <dbReference type="Rhea" id="RHEA:60372"/>
        <dbReference type="ChEBI" id="CHEBI:37721"/>
    </reaction>
</comment>
<dbReference type="AlphaFoldDB" id="A0A7K4M113"/>
<dbReference type="PROSITE" id="PS00217">
    <property type="entry name" value="SUGAR_TRANSPORT_2"/>
    <property type="match status" value="1"/>
</dbReference>
<comment type="catalytic activity">
    <reaction evidence="3">
        <text>L-dehydroascorbate(out) = L-dehydroascorbate(in)</text>
        <dbReference type="Rhea" id="RHEA:60380"/>
        <dbReference type="ChEBI" id="CHEBI:58539"/>
    </reaction>
</comment>
<name>A0A7K4M113_9AVES</name>
<dbReference type="InterPro" id="IPR045263">
    <property type="entry name" value="GLUT"/>
</dbReference>
<dbReference type="PRINTS" id="PR01191">
    <property type="entry name" value="GLUCTRSPORT2"/>
</dbReference>
<feature type="domain" description="Major facilitator superfamily (MFS) profile" evidence="19">
    <location>
        <begin position="16"/>
        <end position="362"/>
    </location>
</feature>
<comment type="similarity">
    <text evidence="5">Belongs to the major facilitator superfamily. Sugar transporter (TC 2.A.1.1) family. Glucose transporter subfamily.</text>
</comment>
<dbReference type="InterPro" id="IPR036259">
    <property type="entry name" value="MFS_trans_sf"/>
</dbReference>
<comment type="caution">
    <text evidence="20">The sequence shown here is derived from an EMBL/GenBank/DDBJ whole genome shotgun (WGS) entry which is preliminary data.</text>
</comment>
<dbReference type="Pfam" id="PF00083">
    <property type="entry name" value="Sugar_tr"/>
    <property type="match status" value="1"/>
</dbReference>
<keyword evidence="17" id="KW-0175">Coiled coil</keyword>
<evidence type="ECO:0000313" key="20">
    <source>
        <dbReference type="EMBL" id="NWJ09817.1"/>
    </source>
</evidence>
<evidence type="ECO:0000256" key="17">
    <source>
        <dbReference type="SAM" id="Coils"/>
    </source>
</evidence>
<feature type="transmembrane region" description="Helical" evidence="18">
    <location>
        <begin position="193"/>
        <end position="211"/>
    </location>
</feature>
<evidence type="ECO:0000256" key="7">
    <source>
        <dbReference type="ARBA" id="ARBA00022448"/>
    </source>
</evidence>
<feature type="non-terminal residue" evidence="20">
    <location>
        <position position="1"/>
    </location>
</feature>
<comment type="catalytic activity">
    <reaction evidence="15">
        <text>D-galactose(in) = D-galactose(out)</text>
        <dbReference type="Rhea" id="RHEA:34915"/>
        <dbReference type="ChEBI" id="CHEBI:4139"/>
    </reaction>
</comment>
<evidence type="ECO:0000259" key="19">
    <source>
        <dbReference type="PROSITE" id="PS50850"/>
    </source>
</evidence>
<dbReference type="EMBL" id="VWPW01028344">
    <property type="protein sequence ID" value="NWJ09817.1"/>
    <property type="molecule type" value="Genomic_DNA"/>
</dbReference>
<dbReference type="GO" id="GO:0055056">
    <property type="term" value="F:D-glucose transmembrane transporter activity"/>
    <property type="evidence" value="ECO:0007669"/>
    <property type="project" value="InterPro"/>
</dbReference>
<dbReference type="NCBIfam" id="TIGR00879">
    <property type="entry name" value="SP"/>
    <property type="match status" value="1"/>
</dbReference>
<evidence type="ECO:0000256" key="14">
    <source>
        <dbReference type="ARBA" id="ARBA00032087"/>
    </source>
</evidence>
<evidence type="ECO:0000256" key="5">
    <source>
        <dbReference type="ARBA" id="ARBA00007004"/>
    </source>
</evidence>
<feature type="transmembrane region" description="Helical" evidence="18">
    <location>
        <begin position="223"/>
        <end position="244"/>
    </location>
</feature>
<evidence type="ECO:0000256" key="16">
    <source>
        <dbReference type="RuleBase" id="RU003346"/>
    </source>
</evidence>
<dbReference type="GO" id="GO:0046323">
    <property type="term" value="P:D-glucose import"/>
    <property type="evidence" value="ECO:0007669"/>
    <property type="project" value="TreeGrafter"/>
</dbReference>
<evidence type="ECO:0000313" key="21">
    <source>
        <dbReference type="Proteomes" id="UP000534426"/>
    </source>
</evidence>
<keyword evidence="12 18" id="KW-0472">Membrane</keyword>
<dbReference type="InterPro" id="IPR005829">
    <property type="entry name" value="Sugar_transporter_CS"/>
</dbReference>
<organism evidence="20 21">
    <name type="scientific">Crypturellus undulatus</name>
    <dbReference type="NCBI Taxonomy" id="48396"/>
    <lineage>
        <taxon>Eukaryota</taxon>
        <taxon>Metazoa</taxon>
        <taxon>Chordata</taxon>
        <taxon>Craniata</taxon>
        <taxon>Vertebrata</taxon>
        <taxon>Euteleostomi</taxon>
        <taxon>Archelosauria</taxon>
        <taxon>Archosauria</taxon>
        <taxon>Dinosauria</taxon>
        <taxon>Saurischia</taxon>
        <taxon>Theropoda</taxon>
        <taxon>Coelurosauria</taxon>
        <taxon>Aves</taxon>
        <taxon>Palaeognathae</taxon>
        <taxon>Tinamiformes</taxon>
        <taxon>Tinamidae</taxon>
        <taxon>Crypturellus</taxon>
    </lineage>
</organism>
<dbReference type="InterPro" id="IPR003663">
    <property type="entry name" value="Sugar/inositol_transpt"/>
</dbReference>
<keyword evidence="21" id="KW-1185">Reference proteome</keyword>
<feature type="coiled-coil region" evidence="17">
    <location>
        <begin position="258"/>
        <end position="298"/>
    </location>
</feature>
<feature type="transmembrane region" description="Helical" evidence="18">
    <location>
        <begin position="12"/>
        <end position="29"/>
    </location>
</feature>
<comment type="catalytic activity">
    <reaction evidence="2">
        <text>D-glucose(out) = D-glucose(in)</text>
        <dbReference type="Rhea" id="RHEA:60376"/>
        <dbReference type="ChEBI" id="CHEBI:4167"/>
    </reaction>
</comment>
<sequence length="362" mass="38863">SPCSLLQHLTATLMLSVCTAVLGFFQYGYGLGVINAPQKVIEAHYGQVLGVAPAVRHTLNASADLHNTTLASLEAPDGSESAAEPEVTVRDAVPHPVLTMYWSLSVAVFAVGGMISSFTVGWIGDRLGRVKAMLVVNVLSITGNLLMGLAKLGPSHILIIAGRAITGLYCGLSSGLVPMYVSEVSPTALRGALGTLHQLAIVTGILFSQVLGLDFLMGNDQMWPLLLALSGATAVLQFFLLLLCPESPRYLYIKLGKVEEAKKNLIRLRGNCDLMEEIAEMEKEKQEAASEKKVSIRQLFTSAKYRQAVIVALMVQISQQFSGINAIFYYSTNIFERAGVDQPVYATIGVGVVNTVFTVISV</sequence>
<evidence type="ECO:0000256" key="10">
    <source>
        <dbReference type="ARBA" id="ARBA00022692"/>
    </source>
</evidence>
<dbReference type="PANTHER" id="PTHR23503:SF27">
    <property type="entry name" value="SOLUTE CARRIER FAMILY 2, FACILITATED GLUCOSE TRANSPORTER MEMBER 2"/>
    <property type="match status" value="1"/>
</dbReference>
<feature type="non-terminal residue" evidence="20">
    <location>
        <position position="362"/>
    </location>
</feature>
<dbReference type="InterPro" id="IPR002440">
    <property type="entry name" value="Glc_transpt_2"/>
</dbReference>
<evidence type="ECO:0000256" key="1">
    <source>
        <dbReference type="ARBA" id="ARBA00000590"/>
    </source>
</evidence>
<evidence type="ECO:0000256" key="11">
    <source>
        <dbReference type="ARBA" id="ARBA00022989"/>
    </source>
</evidence>
<dbReference type="InterPro" id="IPR005828">
    <property type="entry name" value="MFS_sugar_transport-like"/>
</dbReference>